<accession>A0A1T4K6Q4</accession>
<protein>
    <recommendedName>
        <fullName evidence="4">DUF4398 domain-containing protein</fullName>
    </recommendedName>
</protein>
<dbReference type="STRING" id="115783.SAMN02745119_00356"/>
<evidence type="ECO:0008006" key="4">
    <source>
        <dbReference type="Google" id="ProtNLM"/>
    </source>
</evidence>
<reference evidence="3" key="1">
    <citation type="submission" date="2017-02" db="EMBL/GenBank/DDBJ databases">
        <authorList>
            <person name="Varghese N."/>
            <person name="Submissions S."/>
        </authorList>
    </citation>
    <scope>NUCLEOTIDE SEQUENCE [LARGE SCALE GENOMIC DNA]</scope>
    <source>
        <strain evidence="3">ATCC BAA-34</strain>
    </source>
</reference>
<name>A0A1T4K6Q4_9BACT</name>
<dbReference type="OrthoDB" id="9839360at2"/>
<keyword evidence="1" id="KW-0732">Signal</keyword>
<evidence type="ECO:0000256" key="1">
    <source>
        <dbReference type="SAM" id="SignalP"/>
    </source>
</evidence>
<keyword evidence="3" id="KW-1185">Reference proteome</keyword>
<evidence type="ECO:0000313" key="2">
    <source>
        <dbReference type="EMBL" id="SJZ38096.1"/>
    </source>
</evidence>
<feature type="chain" id="PRO_5013024270" description="DUF4398 domain-containing protein" evidence="1">
    <location>
        <begin position="22"/>
        <end position="126"/>
    </location>
</feature>
<evidence type="ECO:0000313" key="3">
    <source>
        <dbReference type="Proteomes" id="UP000190102"/>
    </source>
</evidence>
<feature type="signal peptide" evidence="1">
    <location>
        <begin position="1"/>
        <end position="21"/>
    </location>
</feature>
<dbReference type="AlphaFoldDB" id="A0A1T4K6Q4"/>
<dbReference type="RefSeq" id="WP_078788650.1">
    <property type="nucleotide sequence ID" value="NZ_FUWR01000001.1"/>
</dbReference>
<proteinExistence type="predicted"/>
<dbReference type="EMBL" id="FUWR01000001">
    <property type="protein sequence ID" value="SJZ38096.1"/>
    <property type="molecule type" value="Genomic_DNA"/>
</dbReference>
<gene>
    <name evidence="2" type="ORF">SAMN02745119_00356</name>
</gene>
<organism evidence="2 3">
    <name type="scientific">Trichlorobacter thiogenes</name>
    <dbReference type="NCBI Taxonomy" id="115783"/>
    <lineage>
        <taxon>Bacteria</taxon>
        <taxon>Pseudomonadati</taxon>
        <taxon>Thermodesulfobacteriota</taxon>
        <taxon>Desulfuromonadia</taxon>
        <taxon>Geobacterales</taxon>
        <taxon>Geobacteraceae</taxon>
        <taxon>Trichlorobacter</taxon>
    </lineage>
</organism>
<dbReference type="Proteomes" id="UP000190102">
    <property type="component" value="Unassembled WGS sequence"/>
</dbReference>
<sequence length="126" mass="13385">MKRLIAGLFCLLVFTAGSGFADELKDASDRLQPLTERIAKISAGKAADYSKSQLATAQETLGAVKAAIAAKNGPLALQKAELVDLQLTIAEAKGAEMEAAEQLVLRRAELKKLEAQFDQLLQTGGK</sequence>